<evidence type="ECO:0000313" key="1">
    <source>
        <dbReference type="EMBL" id="PPQ74870.1"/>
    </source>
</evidence>
<dbReference type="OrthoDB" id="2851073at2759"/>
<gene>
    <name evidence="1" type="ORF">CVT24_002890</name>
</gene>
<dbReference type="AlphaFoldDB" id="A0A409W8Q1"/>
<reference evidence="1 2" key="1">
    <citation type="journal article" date="2018" name="Evol. Lett.">
        <title>Horizontal gene cluster transfer increased hallucinogenic mushroom diversity.</title>
        <authorList>
            <person name="Reynolds H.T."/>
            <person name="Vijayakumar V."/>
            <person name="Gluck-Thaler E."/>
            <person name="Korotkin H.B."/>
            <person name="Matheny P.B."/>
            <person name="Slot J.C."/>
        </authorList>
    </citation>
    <scope>NUCLEOTIDE SEQUENCE [LARGE SCALE GENOMIC DNA]</scope>
    <source>
        <strain evidence="1 2">2629</strain>
    </source>
</reference>
<dbReference type="EMBL" id="NHTK01005719">
    <property type="protein sequence ID" value="PPQ74870.1"/>
    <property type="molecule type" value="Genomic_DNA"/>
</dbReference>
<keyword evidence="2" id="KW-1185">Reference proteome</keyword>
<dbReference type="STRING" id="181874.A0A409W8Q1"/>
<proteinExistence type="predicted"/>
<name>A0A409W8Q1_9AGAR</name>
<organism evidence="1 2">
    <name type="scientific">Panaeolus cyanescens</name>
    <dbReference type="NCBI Taxonomy" id="181874"/>
    <lineage>
        <taxon>Eukaryota</taxon>
        <taxon>Fungi</taxon>
        <taxon>Dikarya</taxon>
        <taxon>Basidiomycota</taxon>
        <taxon>Agaricomycotina</taxon>
        <taxon>Agaricomycetes</taxon>
        <taxon>Agaricomycetidae</taxon>
        <taxon>Agaricales</taxon>
        <taxon>Agaricineae</taxon>
        <taxon>Galeropsidaceae</taxon>
        <taxon>Panaeolus</taxon>
    </lineage>
</organism>
<protein>
    <submittedName>
        <fullName evidence="1">Uncharacterized protein</fullName>
    </submittedName>
</protein>
<dbReference type="Proteomes" id="UP000284842">
    <property type="component" value="Unassembled WGS sequence"/>
</dbReference>
<sequence>MAQEFCSAIDLIGRLDVPCKKEPMEKSKWCPRHNEQRIKLYNSYKAHHASLNAFPEETICRSVGAIKKCSSYDTVKAWSNALRTKYNLLERCIEAREYFTARFFGNDMDFGHRTFWHHLKKQKDEVEKLLERVERKACELFLASQNAMWVLDVNQQTDNSSSNCCGDDDEVATVSAPPPLSADDPEEVEDPVDVALREKRRELQERMRTRLARYLCPCKSSYYMERVRVIWACVSRAICTDPALMLVAQNYVSVVSMLSDDTLDIGMVEKMWSAIKNLGVHDVRAAIDDVLHPVREKGDFVQVLGTRVHKEMTGSVLPFHGWGHMTALFPCALCVANVRRVCTTVDDVVAFVRHSLLTRKELPDGYTMYKGGKQRTGELSLCGFIPNDIVNFAPRSLVEKTNGDRWARDPPVWTETQTNNTICVGLSLTDPKTQSFVNACLRHPDFMVMCRKGPNGQIIQPKPLYMTRVRKATTEAGLKNAPWDPTEDSIYKDSILEDAGHWLTGNTYLQNCFQIVIVDGGEGEVEDFVKKLINVWLQVYGVNDLRGLLKVIGKPYIESGELEVDMESLATNAHANPPIIPNLEIDIQKSYMSLWERTPDDGQLADDELDEFEISL</sequence>
<dbReference type="InParanoid" id="A0A409W8Q1"/>
<evidence type="ECO:0000313" key="2">
    <source>
        <dbReference type="Proteomes" id="UP000284842"/>
    </source>
</evidence>
<comment type="caution">
    <text evidence="1">The sequence shown here is derived from an EMBL/GenBank/DDBJ whole genome shotgun (WGS) entry which is preliminary data.</text>
</comment>
<accession>A0A409W8Q1</accession>